<dbReference type="Proteomes" id="UP000503447">
    <property type="component" value="Chromosome"/>
</dbReference>
<name>A0A6M5YGD5_9BACT</name>
<accession>A0A6M5YGD5</accession>
<evidence type="ECO:0000256" key="1">
    <source>
        <dbReference type="SAM" id="MobiDB-lite"/>
    </source>
</evidence>
<dbReference type="KEGG" id="ftj:FTUN_0612"/>
<feature type="compositionally biased region" description="Pro residues" evidence="1">
    <location>
        <begin position="9"/>
        <end position="19"/>
    </location>
</feature>
<reference evidence="3" key="1">
    <citation type="submission" date="2020-05" db="EMBL/GenBank/DDBJ databases">
        <title>Frigoriglobus tundricola gen. nov., sp. nov., a psychrotolerant cellulolytic planctomycete of the family Gemmataceae with two divergent copies of 16S rRNA gene.</title>
        <authorList>
            <person name="Kulichevskaya I.S."/>
            <person name="Ivanova A.A."/>
            <person name="Naumoff D.G."/>
            <person name="Beletsky A.V."/>
            <person name="Rijpstra W.I.C."/>
            <person name="Sinninghe Damste J.S."/>
            <person name="Mardanov A.V."/>
            <person name="Ravin N.V."/>
            <person name="Dedysh S.N."/>
        </authorList>
    </citation>
    <scope>NUCLEOTIDE SEQUENCE [LARGE SCALE GENOMIC DNA]</scope>
    <source>
        <strain evidence="3">PL17</strain>
    </source>
</reference>
<feature type="region of interest" description="Disordered" evidence="1">
    <location>
        <begin position="51"/>
        <end position="83"/>
    </location>
</feature>
<dbReference type="EMBL" id="CP053452">
    <property type="protein sequence ID" value="QJW93109.1"/>
    <property type="molecule type" value="Genomic_DNA"/>
</dbReference>
<proteinExistence type="predicted"/>
<feature type="region of interest" description="Disordered" evidence="1">
    <location>
        <begin position="1"/>
        <end position="22"/>
    </location>
</feature>
<organism evidence="2 3">
    <name type="scientific">Frigoriglobus tundricola</name>
    <dbReference type="NCBI Taxonomy" id="2774151"/>
    <lineage>
        <taxon>Bacteria</taxon>
        <taxon>Pseudomonadati</taxon>
        <taxon>Planctomycetota</taxon>
        <taxon>Planctomycetia</taxon>
        <taxon>Gemmatales</taxon>
        <taxon>Gemmataceae</taxon>
        <taxon>Frigoriglobus</taxon>
    </lineage>
</organism>
<gene>
    <name evidence="2" type="ORF">FTUN_0612</name>
</gene>
<evidence type="ECO:0000313" key="3">
    <source>
        <dbReference type="Proteomes" id="UP000503447"/>
    </source>
</evidence>
<protein>
    <submittedName>
        <fullName evidence="2">Uncharacterized protein</fullName>
    </submittedName>
</protein>
<keyword evidence="3" id="KW-1185">Reference proteome</keyword>
<dbReference type="AlphaFoldDB" id="A0A6M5YGD5"/>
<evidence type="ECO:0000313" key="2">
    <source>
        <dbReference type="EMBL" id="QJW93109.1"/>
    </source>
</evidence>
<sequence length="83" mass="8889">MCPRTPAGPNTPPFDPNTLPPKLRAVYDSARRLAQIRAERVLLANTIKALERTSGKKPATAEQPAPVEGANRDDCDAEGTPPV</sequence>